<proteinExistence type="predicted"/>
<dbReference type="RefSeq" id="WP_377771753.1">
    <property type="nucleotide sequence ID" value="NZ_JBHUOQ010000001.1"/>
</dbReference>
<keyword evidence="2" id="KW-0012">Acyltransferase</keyword>
<dbReference type="Pfam" id="PF00583">
    <property type="entry name" value="Acetyltransf_1"/>
    <property type="match status" value="1"/>
</dbReference>
<evidence type="ECO:0000259" key="1">
    <source>
        <dbReference type="PROSITE" id="PS51186"/>
    </source>
</evidence>
<organism evidence="2 3">
    <name type="scientific">Corticicoccus populi</name>
    <dbReference type="NCBI Taxonomy" id="1812821"/>
    <lineage>
        <taxon>Bacteria</taxon>
        <taxon>Bacillati</taxon>
        <taxon>Bacillota</taxon>
        <taxon>Bacilli</taxon>
        <taxon>Bacillales</taxon>
        <taxon>Staphylococcaceae</taxon>
        <taxon>Corticicoccus</taxon>
    </lineage>
</organism>
<dbReference type="PROSITE" id="PS51186">
    <property type="entry name" value="GNAT"/>
    <property type="match status" value="1"/>
</dbReference>
<evidence type="ECO:0000313" key="3">
    <source>
        <dbReference type="Proteomes" id="UP001597519"/>
    </source>
</evidence>
<dbReference type="EMBL" id="JBHUOQ010000001">
    <property type="protein sequence ID" value="MFD2829608.1"/>
    <property type="molecule type" value="Genomic_DNA"/>
</dbReference>
<feature type="domain" description="N-acetyltransferase" evidence="1">
    <location>
        <begin position="2"/>
        <end position="168"/>
    </location>
</feature>
<reference evidence="3" key="1">
    <citation type="journal article" date="2019" name="Int. J. Syst. Evol. Microbiol.">
        <title>The Global Catalogue of Microorganisms (GCM) 10K type strain sequencing project: providing services to taxonomists for standard genome sequencing and annotation.</title>
        <authorList>
            <consortium name="The Broad Institute Genomics Platform"/>
            <consortium name="The Broad Institute Genome Sequencing Center for Infectious Disease"/>
            <person name="Wu L."/>
            <person name="Ma J."/>
        </authorList>
    </citation>
    <scope>NUCLEOTIDE SEQUENCE [LARGE SCALE GENOMIC DNA]</scope>
    <source>
        <strain evidence="3">KCTC 33575</strain>
    </source>
</reference>
<accession>A0ABW5WTN7</accession>
<dbReference type="CDD" id="cd04301">
    <property type="entry name" value="NAT_SF"/>
    <property type="match status" value="1"/>
</dbReference>
<protein>
    <submittedName>
        <fullName evidence="2">GNAT family N-acetyltransferase</fullName>
        <ecNumber evidence="2">2.3.1.-</ecNumber>
    </submittedName>
</protein>
<dbReference type="EC" id="2.3.1.-" evidence="2"/>
<dbReference type="InterPro" id="IPR000182">
    <property type="entry name" value="GNAT_dom"/>
</dbReference>
<dbReference type="Proteomes" id="UP001597519">
    <property type="component" value="Unassembled WGS sequence"/>
</dbReference>
<dbReference type="Gene3D" id="3.40.630.30">
    <property type="match status" value="1"/>
</dbReference>
<sequence>MVEIKRADKDHVHAIAKLCIDGYWNTFGGTHSKDYIKRIINEFYNIDRLRTEVDENSEAWGGYFIAVDDGRIKGASAGGMIDSNAGEVFFLYVDSNERHSGVASKLLEAVTKQQVDMGADEQWISIHAENENGIGFYESKGFEFKHEGPGSGIYQDGNYLSLRYSRKI</sequence>
<dbReference type="SUPFAM" id="SSF55729">
    <property type="entry name" value="Acyl-CoA N-acyltransferases (Nat)"/>
    <property type="match status" value="1"/>
</dbReference>
<comment type="caution">
    <text evidence="2">The sequence shown here is derived from an EMBL/GenBank/DDBJ whole genome shotgun (WGS) entry which is preliminary data.</text>
</comment>
<evidence type="ECO:0000313" key="2">
    <source>
        <dbReference type="EMBL" id="MFD2829608.1"/>
    </source>
</evidence>
<name>A0ABW5WTN7_9STAP</name>
<gene>
    <name evidence="2" type="ORF">ACFSX4_03950</name>
</gene>
<dbReference type="GO" id="GO:0016746">
    <property type="term" value="F:acyltransferase activity"/>
    <property type="evidence" value="ECO:0007669"/>
    <property type="project" value="UniProtKB-KW"/>
</dbReference>
<keyword evidence="3" id="KW-1185">Reference proteome</keyword>
<dbReference type="InterPro" id="IPR016181">
    <property type="entry name" value="Acyl_CoA_acyltransferase"/>
</dbReference>
<keyword evidence="2" id="KW-0808">Transferase</keyword>